<dbReference type="CDD" id="cd03801">
    <property type="entry name" value="GT4_PimA-like"/>
    <property type="match status" value="1"/>
</dbReference>
<dbReference type="PANTHER" id="PTHR46401:SF2">
    <property type="entry name" value="GLYCOSYLTRANSFERASE WBBK-RELATED"/>
    <property type="match status" value="1"/>
</dbReference>
<proteinExistence type="predicted"/>
<dbReference type="Proteomes" id="UP000092574">
    <property type="component" value="Chromosome"/>
</dbReference>
<evidence type="ECO:0000259" key="3">
    <source>
        <dbReference type="Pfam" id="PF13439"/>
    </source>
</evidence>
<evidence type="ECO:0000259" key="2">
    <source>
        <dbReference type="Pfam" id="PF00534"/>
    </source>
</evidence>
<dbReference type="Pfam" id="PF13439">
    <property type="entry name" value="Glyco_transf_4"/>
    <property type="match status" value="1"/>
</dbReference>
<sequence>MMKINMMSKADMVKGQGVLSAHDEQVALAAQVLKGKFEVLHNAKESCEITHYHSINPEFYLGIGRRKRQGKTVGYVHFLPETVENSIHLPQFMKKIFYRYMLSFYKRMDKLVTVNPYFIERLEHYGIPRERVTYIPNVVSEEDFYPLPREERARIRREYRISKDAFTVLCVGQLQKRKGVVDFVEAAKKMPDCMFVWAGGFSFGRISDGYEEIRKMMKHLPPNVRFLGIVDREKMNEIYNMADVMFLPSFEELFPMTILESMNCAIPVLVRNLPIYDPILFDYALRGDGMEAFVSTLKQLREDPDFYQRSAHASFAGHEFYSREHVGQMWKEYYEKTAAEVKRPVPVRQRGGKVWRQKEQQFS</sequence>
<protein>
    <submittedName>
        <fullName evidence="4">Glycosyltransferase</fullName>
    </submittedName>
</protein>
<name>A0A1C7I674_9FIRM</name>
<dbReference type="InterPro" id="IPR001296">
    <property type="entry name" value="Glyco_trans_1"/>
</dbReference>
<dbReference type="OrthoDB" id="9802525at2"/>
<dbReference type="EMBL" id="CP015405">
    <property type="protein sequence ID" value="ANU75075.1"/>
    <property type="molecule type" value="Genomic_DNA"/>
</dbReference>
<evidence type="ECO:0000256" key="1">
    <source>
        <dbReference type="ARBA" id="ARBA00022679"/>
    </source>
</evidence>
<dbReference type="InterPro" id="IPR028098">
    <property type="entry name" value="Glyco_trans_4-like_N"/>
</dbReference>
<dbReference type="RefSeq" id="WP_065541292.1">
    <property type="nucleotide sequence ID" value="NZ_CP015405.2"/>
</dbReference>
<dbReference type="SUPFAM" id="SSF53756">
    <property type="entry name" value="UDP-Glycosyltransferase/glycogen phosphorylase"/>
    <property type="match status" value="1"/>
</dbReference>
<dbReference type="GO" id="GO:0009103">
    <property type="term" value="P:lipopolysaccharide biosynthetic process"/>
    <property type="evidence" value="ECO:0007669"/>
    <property type="project" value="TreeGrafter"/>
</dbReference>
<reference evidence="4" key="1">
    <citation type="submission" date="2017-04" db="EMBL/GenBank/DDBJ databases">
        <title>Complete Genome Sequences of Twelve Strains of a Stable Defined Moderately Diverse Mouse Microbiota 2 (sDMDMm2).</title>
        <authorList>
            <person name="Uchimura Y."/>
            <person name="Wyss M."/>
            <person name="Brugiroux S."/>
            <person name="Limenitakis J.P."/>
            <person name="Stecher B."/>
            <person name="McCoy K.D."/>
            <person name="Macpherson A.J."/>
        </authorList>
    </citation>
    <scope>NUCLEOTIDE SEQUENCE</scope>
    <source>
        <strain evidence="4">YL58</strain>
    </source>
</reference>
<feature type="domain" description="Glycosyltransferase subfamily 4-like N-terminal" evidence="3">
    <location>
        <begin position="45"/>
        <end position="141"/>
    </location>
</feature>
<feature type="domain" description="Glycosyl transferase family 1" evidence="2">
    <location>
        <begin position="152"/>
        <end position="284"/>
    </location>
</feature>
<accession>A0A1C7I674</accession>
<dbReference type="Pfam" id="PF00534">
    <property type="entry name" value="Glycos_transf_1"/>
    <property type="match status" value="1"/>
</dbReference>
<dbReference type="AlphaFoldDB" id="A0A1C7I674"/>
<dbReference type="PANTHER" id="PTHR46401">
    <property type="entry name" value="GLYCOSYLTRANSFERASE WBBK-RELATED"/>
    <property type="match status" value="1"/>
</dbReference>
<evidence type="ECO:0000313" key="5">
    <source>
        <dbReference type="Proteomes" id="UP000092574"/>
    </source>
</evidence>
<dbReference type="KEGG" id="byl:A4V09_04450"/>
<evidence type="ECO:0000313" key="4">
    <source>
        <dbReference type="EMBL" id="ANU75075.1"/>
    </source>
</evidence>
<keyword evidence="1" id="KW-0808">Transferase</keyword>
<keyword evidence="5" id="KW-1185">Reference proteome</keyword>
<gene>
    <name evidence="4" type="ORF">A4V09_04450</name>
</gene>
<organism evidence="4 5">
    <name type="scientific">Blautia pseudococcoides</name>
    <dbReference type="NCBI Taxonomy" id="1796616"/>
    <lineage>
        <taxon>Bacteria</taxon>
        <taxon>Bacillati</taxon>
        <taxon>Bacillota</taxon>
        <taxon>Clostridia</taxon>
        <taxon>Lachnospirales</taxon>
        <taxon>Lachnospiraceae</taxon>
        <taxon>Blautia</taxon>
    </lineage>
</organism>
<dbReference type="GO" id="GO:0016757">
    <property type="term" value="F:glycosyltransferase activity"/>
    <property type="evidence" value="ECO:0007669"/>
    <property type="project" value="InterPro"/>
</dbReference>
<dbReference type="Gene3D" id="3.40.50.2000">
    <property type="entry name" value="Glycogen Phosphorylase B"/>
    <property type="match status" value="2"/>
</dbReference>
<dbReference type="STRING" id="1796616.A4V09_04450"/>